<sequence length="873" mass="98304">LLVYGISLHDPLGKMERNNLPSGSLLQGTPYGSLDLHHNHMQIHPPNSGNQGFNHSQMPSNFPIHLNQVTDSDQQSEFQFGEHGKANHHHQHTMNSMSDDEEHGVNEDATDSQTGKGKKGSAWHRMKWTDSMVKLLITAASYTGEDPGADSGGGRRNCAMMQKKGKWKAISKVMGERGCLVSPQQCEDKFNDLNKRYKRLTDLLGRGTTCRIVANPELLDGMTNLSDKTKDDARKILSSKHLFYEEMCSYHNNNRCSLPEDPALQRSLQLALKCKDEHDARRVSGDADDDDQSADTDYDEENEDEHPMVHVNKGTLPMHKRMRYMADREDAGFGNSSSSHDFSRRSDPHSIQVDINKVFPDGTNLALVQTDLATQSAEIEKQRMEIEVEALELAKQRHKWERFSKKKDRELEKMRFLMAFDVRVEYCKKVGKDSVDDAFTWSIVRDVRDGFGSLSRRGFEVKLLGHRRGKSHGAVHELHDPAPVIQSSCWANLPPELLRDVIERLEASEATWPNRKNVVSCAAVCRTWREMCKEIVKNPEFSGKITFPVSMKQPGPRDATIQCFIKRDKSTQTYYLYLCLSTAVLVESGKFLLSAKRTSRPTCTEYTIFMNSENISRSSKMYIGKLRSNLLGTKFAIYDTQPPCNAAQPGKTSRRFYPRKVSPKVSSSTYNIAQVSYELNVLGTRGPRRMNCVMHSIPASSLEAGGTVPCQPDSVLTRSLDESFGSISFSKSSVVDHSMRFSSTRFSEVSMSSHRIGDMALGDNDECKERPLILRNKAPRWHEQLQCWCLNFRGRVTVASVKNFQLVAATQPASGTLIPSQAAPAPPPEHEKVILQFGKVAKDMFTMDYRYPLSAFQAFAICLSSFDTKLACE</sequence>
<feature type="compositionally biased region" description="Acidic residues" evidence="3">
    <location>
        <begin position="286"/>
        <end position="304"/>
    </location>
</feature>
<dbReference type="Proteomes" id="UP000095767">
    <property type="component" value="Unassembled WGS sequence"/>
</dbReference>
<dbReference type="Gene3D" id="3.20.90.10">
    <property type="entry name" value="Tubby Protein, Chain A"/>
    <property type="match status" value="1"/>
</dbReference>
<dbReference type="Pfam" id="PF12937">
    <property type="entry name" value="F-box-like"/>
    <property type="match status" value="1"/>
</dbReference>
<accession>A0A1E5W3R6</accession>
<dbReference type="OrthoDB" id="641566at2759"/>
<evidence type="ECO:0000313" key="7">
    <source>
        <dbReference type="EMBL" id="OEL31977.1"/>
    </source>
</evidence>
<dbReference type="PROSITE" id="PS01200">
    <property type="entry name" value="TUB_1"/>
    <property type="match status" value="1"/>
</dbReference>
<evidence type="ECO:0000256" key="2">
    <source>
        <dbReference type="SAM" id="Coils"/>
    </source>
</evidence>
<feature type="domain" description="Myb/SANT-like DNA-binding" evidence="6">
    <location>
        <begin position="125"/>
        <end position="212"/>
    </location>
</feature>
<dbReference type="InterPro" id="IPR000007">
    <property type="entry name" value="Tubby_C"/>
</dbReference>
<keyword evidence="8" id="KW-1185">Reference proteome</keyword>
<feature type="region of interest" description="Disordered" evidence="3">
    <location>
        <begin position="279"/>
        <end position="306"/>
    </location>
</feature>
<feature type="domain" description="Tubby C-terminal" evidence="4">
    <location>
        <begin position="551"/>
        <end position="868"/>
    </location>
</feature>
<dbReference type="InterPro" id="IPR036047">
    <property type="entry name" value="F-box-like_dom_sf"/>
</dbReference>
<dbReference type="STRING" id="888268.A0A1E5W3R6"/>
<dbReference type="PANTHER" id="PTHR46327">
    <property type="entry name" value="F16F4.11 PROTEIN-RELATED"/>
    <property type="match status" value="1"/>
</dbReference>
<dbReference type="InterPro" id="IPR025659">
    <property type="entry name" value="Tubby-like_C"/>
</dbReference>
<evidence type="ECO:0000259" key="6">
    <source>
        <dbReference type="Pfam" id="PF13837"/>
    </source>
</evidence>
<dbReference type="InterPro" id="IPR001810">
    <property type="entry name" value="F-box_dom"/>
</dbReference>
<dbReference type="Gene3D" id="1.10.10.60">
    <property type="entry name" value="Homeodomain-like"/>
    <property type="match status" value="1"/>
</dbReference>
<feature type="region of interest" description="Disordered" evidence="3">
    <location>
        <begin position="85"/>
        <end position="122"/>
    </location>
</feature>
<name>A0A1E5W3R6_9POAL</name>
<dbReference type="Pfam" id="PF13837">
    <property type="entry name" value="Myb_DNA-bind_4"/>
    <property type="match status" value="1"/>
</dbReference>
<dbReference type="InterPro" id="IPR018066">
    <property type="entry name" value="Tubby_C_CS"/>
</dbReference>
<organism evidence="7 8">
    <name type="scientific">Dichanthelium oligosanthes</name>
    <dbReference type="NCBI Taxonomy" id="888268"/>
    <lineage>
        <taxon>Eukaryota</taxon>
        <taxon>Viridiplantae</taxon>
        <taxon>Streptophyta</taxon>
        <taxon>Embryophyta</taxon>
        <taxon>Tracheophyta</taxon>
        <taxon>Spermatophyta</taxon>
        <taxon>Magnoliopsida</taxon>
        <taxon>Liliopsida</taxon>
        <taxon>Poales</taxon>
        <taxon>Poaceae</taxon>
        <taxon>PACMAD clade</taxon>
        <taxon>Panicoideae</taxon>
        <taxon>Panicodae</taxon>
        <taxon>Paniceae</taxon>
        <taxon>Dichantheliinae</taxon>
        <taxon>Dichanthelium</taxon>
    </lineage>
</organism>
<evidence type="ECO:0000256" key="1">
    <source>
        <dbReference type="RuleBase" id="RU361125"/>
    </source>
</evidence>
<comment type="caution">
    <text evidence="7">The sequence shown here is derived from an EMBL/GenBank/DDBJ whole genome shotgun (WGS) entry which is preliminary data.</text>
</comment>
<dbReference type="PANTHER" id="PTHR46327:SF3">
    <property type="entry name" value="TRANSCRIPTION FACTOR"/>
    <property type="match status" value="1"/>
</dbReference>
<dbReference type="Gene3D" id="1.20.1280.50">
    <property type="match status" value="1"/>
</dbReference>
<feature type="coiled-coil region" evidence="2">
    <location>
        <begin position="374"/>
        <end position="401"/>
    </location>
</feature>
<keyword evidence="2" id="KW-0175">Coiled coil</keyword>
<evidence type="ECO:0000313" key="8">
    <source>
        <dbReference type="Proteomes" id="UP000095767"/>
    </source>
</evidence>
<dbReference type="InterPro" id="IPR044822">
    <property type="entry name" value="Myb_DNA-bind_4"/>
</dbReference>
<proteinExistence type="inferred from homology"/>
<comment type="similarity">
    <text evidence="1">Belongs to the TUB family.</text>
</comment>
<dbReference type="SUPFAM" id="SSF81383">
    <property type="entry name" value="F-box domain"/>
    <property type="match status" value="1"/>
</dbReference>
<evidence type="ECO:0000259" key="4">
    <source>
        <dbReference type="Pfam" id="PF01167"/>
    </source>
</evidence>
<reference evidence="7 8" key="1">
    <citation type="submission" date="2016-09" db="EMBL/GenBank/DDBJ databases">
        <title>The draft genome of Dichanthelium oligosanthes: A C3 panicoid grass species.</title>
        <authorList>
            <person name="Studer A.J."/>
            <person name="Schnable J.C."/>
            <person name="Brutnell T.P."/>
        </authorList>
    </citation>
    <scope>NUCLEOTIDE SEQUENCE [LARGE SCALE GENOMIC DNA]</scope>
    <source>
        <strain evidence="8">cv. Kellogg 1175</strain>
        <tissue evidence="7">Leaf</tissue>
    </source>
</reference>
<feature type="non-terminal residue" evidence="7">
    <location>
        <position position="1"/>
    </location>
</feature>
<evidence type="ECO:0000259" key="5">
    <source>
        <dbReference type="Pfam" id="PF12937"/>
    </source>
</evidence>
<dbReference type="PROSITE" id="PS01201">
    <property type="entry name" value="TUB_2"/>
    <property type="match status" value="1"/>
</dbReference>
<dbReference type="EMBL" id="LWDX02022331">
    <property type="protein sequence ID" value="OEL31977.1"/>
    <property type="molecule type" value="Genomic_DNA"/>
</dbReference>
<feature type="domain" description="F-box" evidence="5">
    <location>
        <begin position="490"/>
        <end position="533"/>
    </location>
</feature>
<dbReference type="PRINTS" id="PR01573">
    <property type="entry name" value="SUPERTUBBY"/>
</dbReference>
<dbReference type="SUPFAM" id="SSF54518">
    <property type="entry name" value="Tubby C-terminal domain-like"/>
    <property type="match status" value="1"/>
</dbReference>
<gene>
    <name evidence="7" type="ORF">BAE44_0007004</name>
</gene>
<evidence type="ECO:0000256" key="3">
    <source>
        <dbReference type="SAM" id="MobiDB-lite"/>
    </source>
</evidence>
<dbReference type="Pfam" id="PF01167">
    <property type="entry name" value="Tub"/>
    <property type="match status" value="1"/>
</dbReference>
<dbReference type="CDD" id="cd22153">
    <property type="entry name" value="F-box_AtTLP-like"/>
    <property type="match status" value="1"/>
</dbReference>
<protein>
    <recommendedName>
        <fullName evidence="1">Tubby-like F-box protein</fullName>
    </recommendedName>
</protein>
<dbReference type="AlphaFoldDB" id="A0A1E5W3R6"/>